<dbReference type="PANTHER" id="PTHR12526:SF622">
    <property type="entry name" value="GLYCOSYLTRANSFERASE (GROUP I)"/>
    <property type="match status" value="1"/>
</dbReference>
<organism evidence="3 4">
    <name type="scientific">Methanoculleus taiwanensis</name>
    <dbReference type="NCBI Taxonomy" id="1550565"/>
    <lineage>
        <taxon>Archaea</taxon>
        <taxon>Methanobacteriati</taxon>
        <taxon>Methanobacteriota</taxon>
        <taxon>Stenosarchaea group</taxon>
        <taxon>Methanomicrobia</taxon>
        <taxon>Methanomicrobiales</taxon>
        <taxon>Methanomicrobiaceae</taxon>
        <taxon>Methanoculleus</taxon>
    </lineage>
</organism>
<dbReference type="AlphaFoldDB" id="A0A498H0E2"/>
<dbReference type="InterPro" id="IPR001296">
    <property type="entry name" value="Glyco_trans_1"/>
</dbReference>
<dbReference type="RefSeq" id="WP_164913655.1">
    <property type="nucleotide sequence ID" value="NZ_LHQS01000002.1"/>
</dbReference>
<gene>
    <name evidence="3" type="ORF">ABH15_06450</name>
</gene>
<proteinExistence type="predicted"/>
<dbReference type="Pfam" id="PF00534">
    <property type="entry name" value="Glycos_transf_1"/>
    <property type="match status" value="1"/>
</dbReference>
<sequence>MVQVLMIRSHYPDTRLEKEAEALRKHDHSVCFLVWDRGRRPKSRDEDSNGLKKFRVQVQPDDLRVMLYLPLWWLFITFHLAFGKFDVVHAADFDTYVPALLVGRLRGKKVVYDIYDFYAEMIQFPLFPDLSKRYVSAIDRYLMQYADRVILPDPARIEQVGSLTAEKVAIIANSPAESTIDGISLENSDGQFRIFYGGNVQEDRYLDEVCRIVRDLPGVHLAILGPCSEQYSRKLQEICSSSENIQLSFTWTPHREILAKTMEADLLFALYDPQVPNNRFASPNKLFEAMLCGKPIIVNDGSSMTSVVRDTGCGVIVPFGDPDAFREAVLRLKEDVNLRNRLGVNARTAYENLFRWGIMEERLSSIYRELA</sequence>
<evidence type="ECO:0000259" key="1">
    <source>
        <dbReference type="Pfam" id="PF00534"/>
    </source>
</evidence>
<dbReference type="SUPFAM" id="SSF53756">
    <property type="entry name" value="UDP-Glycosyltransferase/glycogen phosphorylase"/>
    <property type="match status" value="1"/>
</dbReference>
<dbReference type="InterPro" id="IPR028098">
    <property type="entry name" value="Glyco_trans_4-like_N"/>
</dbReference>
<dbReference type="Proteomes" id="UP000290932">
    <property type="component" value="Unassembled WGS sequence"/>
</dbReference>
<feature type="domain" description="Glycosyltransferase subfamily 4-like N-terminal" evidence="2">
    <location>
        <begin position="14"/>
        <end position="173"/>
    </location>
</feature>
<evidence type="ECO:0000259" key="2">
    <source>
        <dbReference type="Pfam" id="PF13579"/>
    </source>
</evidence>
<reference evidence="3 4" key="1">
    <citation type="journal article" date="2015" name="Int. J. Syst. Evol. Microbiol.">
        <title>Methanoculleus taiwanensis sp. nov., a methanogen isolated from deep marine sediment at the deformation front area near Taiwan.</title>
        <authorList>
            <person name="Weng C.Y."/>
            <person name="Chen S.C."/>
            <person name="Lai M.C."/>
            <person name="Wu S.Y."/>
            <person name="Lin S."/>
            <person name="Yang T.F."/>
            <person name="Chen P.C."/>
        </authorList>
    </citation>
    <scope>NUCLEOTIDE SEQUENCE [LARGE SCALE GENOMIC DNA]</scope>
    <source>
        <strain evidence="3 4">CYW4</strain>
    </source>
</reference>
<dbReference type="PANTHER" id="PTHR12526">
    <property type="entry name" value="GLYCOSYLTRANSFERASE"/>
    <property type="match status" value="1"/>
</dbReference>
<accession>A0A498H0E2</accession>
<keyword evidence="4" id="KW-1185">Reference proteome</keyword>
<dbReference type="GO" id="GO:0016757">
    <property type="term" value="F:glycosyltransferase activity"/>
    <property type="evidence" value="ECO:0007669"/>
    <property type="project" value="InterPro"/>
</dbReference>
<dbReference type="Gene3D" id="3.40.50.2000">
    <property type="entry name" value="Glycogen Phosphorylase B"/>
    <property type="match status" value="2"/>
</dbReference>
<name>A0A498H0E2_9EURY</name>
<dbReference type="Pfam" id="PF13579">
    <property type="entry name" value="Glyco_trans_4_4"/>
    <property type="match status" value="1"/>
</dbReference>
<dbReference type="CDD" id="cd03794">
    <property type="entry name" value="GT4_WbuB-like"/>
    <property type="match status" value="1"/>
</dbReference>
<feature type="domain" description="Glycosyl transferase family 1" evidence="1">
    <location>
        <begin position="189"/>
        <end position="347"/>
    </location>
</feature>
<evidence type="ECO:0000313" key="3">
    <source>
        <dbReference type="EMBL" id="RXE55857.1"/>
    </source>
</evidence>
<dbReference type="OrthoDB" id="132546at2157"/>
<evidence type="ECO:0000313" key="4">
    <source>
        <dbReference type="Proteomes" id="UP000290932"/>
    </source>
</evidence>
<dbReference type="EMBL" id="LHQS01000002">
    <property type="protein sequence ID" value="RXE55857.1"/>
    <property type="molecule type" value="Genomic_DNA"/>
</dbReference>
<comment type="caution">
    <text evidence="3">The sequence shown here is derived from an EMBL/GenBank/DDBJ whole genome shotgun (WGS) entry which is preliminary data.</text>
</comment>
<protein>
    <recommendedName>
        <fullName evidence="5">Glycosyl transferase family 1</fullName>
    </recommendedName>
</protein>
<evidence type="ECO:0008006" key="5">
    <source>
        <dbReference type="Google" id="ProtNLM"/>
    </source>
</evidence>